<accession>A0A0F9H2K1</accession>
<comment type="caution">
    <text evidence="1">The sequence shown here is derived from an EMBL/GenBank/DDBJ whole genome shotgun (WGS) entry which is preliminary data.</text>
</comment>
<gene>
    <name evidence="1" type="ORF">LCGC14_2113760</name>
</gene>
<sequence length="287" mass="33748">MTQFSSEEFLNKLLDVSCKLSSIAKNQTYRFKNKWDEFFKPLNKKPHLVRQIPIDKEKFKNSIDYRINVLKNVEQAAVDGYYCIKTLLQTLYDAYFDSDLFKNDFSDDDQIIIKYLVAKEILGNLIQYNKLDHESVPIKYNIIARNYTLIKLKGQMDLEILGSLKKLNMKEVKLADVTKHMEEVKADGIISIKKKGKNYCYELKKELELSKEGKMQYMSSLASLVDWPTGFWRSFYNIRELNVTPDKSFPYRDFLIKVLSKSATQGYGPTSYVFKNLIKYYEKVREV</sequence>
<proteinExistence type="predicted"/>
<protein>
    <submittedName>
        <fullName evidence="1">Uncharacterized protein</fullName>
    </submittedName>
</protein>
<reference evidence="1" key="1">
    <citation type="journal article" date="2015" name="Nature">
        <title>Complex archaea that bridge the gap between prokaryotes and eukaryotes.</title>
        <authorList>
            <person name="Spang A."/>
            <person name="Saw J.H."/>
            <person name="Jorgensen S.L."/>
            <person name="Zaremba-Niedzwiedzka K."/>
            <person name="Martijn J."/>
            <person name="Lind A.E."/>
            <person name="van Eijk R."/>
            <person name="Schleper C."/>
            <person name="Guy L."/>
            <person name="Ettema T.J."/>
        </authorList>
    </citation>
    <scope>NUCLEOTIDE SEQUENCE</scope>
</reference>
<evidence type="ECO:0000313" key="1">
    <source>
        <dbReference type="EMBL" id="KKL69557.1"/>
    </source>
</evidence>
<name>A0A0F9H2K1_9ZZZZ</name>
<dbReference type="AlphaFoldDB" id="A0A0F9H2K1"/>
<organism evidence="1">
    <name type="scientific">marine sediment metagenome</name>
    <dbReference type="NCBI Taxonomy" id="412755"/>
    <lineage>
        <taxon>unclassified sequences</taxon>
        <taxon>metagenomes</taxon>
        <taxon>ecological metagenomes</taxon>
    </lineage>
</organism>
<dbReference type="EMBL" id="LAZR01026176">
    <property type="protein sequence ID" value="KKL69557.1"/>
    <property type="molecule type" value="Genomic_DNA"/>
</dbReference>